<feature type="transmembrane region" description="Helical" evidence="1">
    <location>
        <begin position="79"/>
        <end position="96"/>
    </location>
</feature>
<name>A0A482IV20_9BURK</name>
<reference evidence="2 3" key="1">
    <citation type="submission" date="2019-03" db="EMBL/GenBank/DDBJ databases">
        <title>Comparative insights into the high quality Complete genome sequence of highly metal resistant Cupriavidus metallidurans strain BS1 isolated from a gold-copper mine.</title>
        <authorList>
            <person name="Mazhar H.S."/>
            <person name="Rensing C."/>
        </authorList>
    </citation>
    <scope>NUCLEOTIDE SEQUENCE [LARGE SCALE GENOMIC DNA]</scope>
    <source>
        <strain evidence="2 3">BS1</strain>
    </source>
</reference>
<organism evidence="2 3">
    <name type="scientific">Cupriavidus metallidurans</name>
    <dbReference type="NCBI Taxonomy" id="119219"/>
    <lineage>
        <taxon>Bacteria</taxon>
        <taxon>Pseudomonadati</taxon>
        <taxon>Pseudomonadota</taxon>
        <taxon>Betaproteobacteria</taxon>
        <taxon>Burkholderiales</taxon>
        <taxon>Burkholderiaceae</taxon>
        <taxon>Cupriavidus</taxon>
    </lineage>
</organism>
<dbReference type="RefSeq" id="WP_133258061.1">
    <property type="nucleotide sequence ID" value="NZ_CP037900.1"/>
</dbReference>
<dbReference type="SUPFAM" id="SSF53756">
    <property type="entry name" value="UDP-Glycosyltransferase/glycogen phosphorylase"/>
    <property type="match status" value="1"/>
</dbReference>
<sequence length="349" mass="39480">MILIFGPFPTKENERDGMVQRVAAIESLLKESARTYVCGAYCRHWKVRSYYDGNLTVYYVNFFAHFFLTLSLILRARCVYVHSVFHAMFALPAYFMRNCVITDIHGVVPEETQAEGKAVKALIFGCIERIVVKRSRAIICVTRRMAGHLVAKYGRTAPSILLPIFEQDIPVPPRQTLTDGPISVIYAGGTQVWQNIDLMLRSAAKYPRYRYIFMTPNPEQMRASAGRWDIRDAEFSSGTRADVVKRYATADLGFLLRDDSTINNVACPTKAIEYLASGVVPVVLNNRIGDFADLGAQFLLLDELAVEDMRQKLNDMRTSNYACLRRLTDLHEQGWTELSALLENLGCIP</sequence>
<gene>
    <name evidence="2" type="ORF">DDF84_014265</name>
</gene>
<dbReference type="Proteomes" id="UP000253772">
    <property type="component" value="Chromosome c1"/>
</dbReference>
<proteinExistence type="predicted"/>
<keyword evidence="1" id="KW-0812">Transmembrane</keyword>
<evidence type="ECO:0008006" key="4">
    <source>
        <dbReference type="Google" id="ProtNLM"/>
    </source>
</evidence>
<protein>
    <recommendedName>
        <fullName evidence="4">Glycosyltransferase subfamily 4-like N-terminal domain-containing protein</fullName>
    </recommendedName>
</protein>
<keyword evidence="1" id="KW-0472">Membrane</keyword>
<feature type="transmembrane region" description="Helical" evidence="1">
    <location>
        <begin position="55"/>
        <end position="74"/>
    </location>
</feature>
<evidence type="ECO:0000256" key="1">
    <source>
        <dbReference type="SAM" id="Phobius"/>
    </source>
</evidence>
<dbReference type="AlphaFoldDB" id="A0A482IV20"/>
<keyword evidence="1" id="KW-1133">Transmembrane helix</keyword>
<dbReference type="EMBL" id="CP037900">
    <property type="protein sequence ID" value="QBP10834.1"/>
    <property type="molecule type" value="Genomic_DNA"/>
</dbReference>
<dbReference type="OrthoDB" id="9771846at2"/>
<dbReference type="Gene3D" id="3.40.50.2000">
    <property type="entry name" value="Glycogen Phosphorylase B"/>
    <property type="match status" value="1"/>
</dbReference>
<evidence type="ECO:0000313" key="3">
    <source>
        <dbReference type="Proteomes" id="UP000253772"/>
    </source>
</evidence>
<accession>A0A482IV20</accession>
<evidence type="ECO:0000313" key="2">
    <source>
        <dbReference type="EMBL" id="QBP10834.1"/>
    </source>
</evidence>